<protein>
    <submittedName>
        <fullName evidence="1">Uncharacterized protein</fullName>
    </submittedName>
</protein>
<comment type="caution">
    <text evidence="1">The sequence shown here is derived from an EMBL/GenBank/DDBJ whole genome shotgun (WGS) entry which is preliminary data.</text>
</comment>
<keyword evidence="2" id="KW-1185">Reference proteome</keyword>
<dbReference type="AlphaFoldDB" id="A0A4R8I7W0"/>
<evidence type="ECO:0000313" key="2">
    <source>
        <dbReference type="Proteomes" id="UP000295313"/>
    </source>
</evidence>
<accession>A0A4R8I7W0</accession>
<dbReference type="RefSeq" id="WP_133942730.1">
    <property type="nucleotide sequence ID" value="NZ_SOEO01000001.1"/>
</dbReference>
<evidence type="ECO:0000313" key="1">
    <source>
        <dbReference type="EMBL" id="TDX86088.1"/>
    </source>
</evidence>
<proteinExistence type="predicted"/>
<sequence>MNHTYNITVKRNIGKITKGLKVQISHSHPPSSKIIIEAYERQFGLKGGTASLGDFLIEKVK</sequence>
<organism evidence="1 2">
    <name type="scientific">Epilithonimonas xixisoli</name>
    <dbReference type="NCBI Taxonomy" id="1476462"/>
    <lineage>
        <taxon>Bacteria</taxon>
        <taxon>Pseudomonadati</taxon>
        <taxon>Bacteroidota</taxon>
        <taxon>Flavobacteriia</taxon>
        <taxon>Flavobacteriales</taxon>
        <taxon>Weeksellaceae</taxon>
        <taxon>Chryseobacterium group</taxon>
        <taxon>Epilithonimonas</taxon>
    </lineage>
</organism>
<dbReference type="Proteomes" id="UP000295313">
    <property type="component" value="Unassembled WGS sequence"/>
</dbReference>
<gene>
    <name evidence="1" type="ORF">B0I22_0194</name>
</gene>
<name>A0A4R8I7W0_9FLAO</name>
<reference evidence="1 2" key="1">
    <citation type="submission" date="2019-03" db="EMBL/GenBank/DDBJ databases">
        <title>Genomic Encyclopedia of Type Strains, Phase III (KMG-III): the genomes of soil and plant-associated and newly described type strains.</title>
        <authorList>
            <person name="Whitman W."/>
        </authorList>
    </citation>
    <scope>NUCLEOTIDE SEQUENCE [LARGE SCALE GENOMIC DNA]</scope>
    <source>
        <strain evidence="1 2">CGMCC 1.12802</strain>
    </source>
</reference>
<dbReference type="EMBL" id="SOEO01000001">
    <property type="protein sequence ID" value="TDX86088.1"/>
    <property type="molecule type" value="Genomic_DNA"/>
</dbReference>